<feature type="transmembrane region" description="Helical" evidence="2">
    <location>
        <begin position="85"/>
        <end position="107"/>
    </location>
</feature>
<dbReference type="EMBL" id="AP009384">
    <property type="protein sequence ID" value="BAF90004.1"/>
    <property type="molecule type" value="Genomic_DNA"/>
</dbReference>
<accession>A8IL97</accession>
<organism evidence="3 4">
    <name type="scientific">Azorhizobium caulinodans (strain ATCC 43989 / DSM 5975 / JCM 20966 / LMG 6465 / NBRC 14845 / NCIMB 13405 / ORS 571)</name>
    <dbReference type="NCBI Taxonomy" id="438753"/>
    <lineage>
        <taxon>Bacteria</taxon>
        <taxon>Pseudomonadati</taxon>
        <taxon>Pseudomonadota</taxon>
        <taxon>Alphaproteobacteria</taxon>
        <taxon>Hyphomicrobiales</taxon>
        <taxon>Xanthobacteraceae</taxon>
        <taxon>Azorhizobium</taxon>
    </lineage>
</organism>
<evidence type="ECO:0008006" key="5">
    <source>
        <dbReference type="Google" id="ProtNLM"/>
    </source>
</evidence>
<keyword evidence="2" id="KW-1133">Transmembrane helix</keyword>
<evidence type="ECO:0000313" key="3">
    <source>
        <dbReference type="EMBL" id="BAF90004.1"/>
    </source>
</evidence>
<keyword evidence="2" id="KW-0812">Transmembrane</keyword>
<keyword evidence="4" id="KW-1185">Reference proteome</keyword>
<dbReference type="HOGENOM" id="CLU_104564_1_0_5"/>
<dbReference type="STRING" id="438753.AZC_4006"/>
<name>A8IL97_AZOC5</name>
<reference evidence="3 4" key="3">
    <citation type="journal article" date="2008" name="BMC Genomics">
        <title>The genome of the versatile nitrogen fixer Azorhizobium caulinodans ORS571.</title>
        <authorList>
            <person name="Lee KB."/>
            <person name="Backer P.D."/>
            <person name="Aono T."/>
            <person name="Liu CT."/>
            <person name="Suzuki S."/>
            <person name="Suzuki T."/>
            <person name="Kaneko T."/>
            <person name="Yamada M."/>
            <person name="Tabata S."/>
            <person name="Kupfer D.M."/>
            <person name="Najar F.Z."/>
            <person name="Wiley G.B."/>
            <person name="Roe B."/>
            <person name="Binnewies T.T."/>
            <person name="Ussery D.W."/>
            <person name="D'Haeze W."/>
            <person name="Herder J.D."/>
            <person name="Gevers D."/>
            <person name="Vereecke D."/>
            <person name="Holsters M."/>
            <person name="Oyaizu H."/>
        </authorList>
    </citation>
    <scope>NUCLEOTIDE SEQUENCE [LARGE SCALE GENOMIC DNA]</scope>
    <source>
        <strain evidence="4">ATCC 43989 / DSM 5975 / JCM 20966 / LMG 6465 / NBRC 14845 / NCIMB 13405 / ORS 571</strain>
    </source>
</reference>
<sequence>MERPQRPHHLPQAMPDTAPIPPVRPRSLWRRRLQRALLMVLAVGFLIEAWLWAHTAPLIRRLAELLPFERLKQAIGHWAHRLPPYGALVLFVVPLILIEPINILALWFYAHKHFIFGSLCFLVAKLVGVGLMAFLFEVCQAQLRSIGWFSRLCDMVIAANAWAHRLVEPYKEKVKASLVRLRQDAARLLGLGGGRGRFRRAVLDLRRRVFSRS</sequence>
<reference evidence="3 4" key="1">
    <citation type="journal article" date="2007" name="Appl. Environ. Microbiol.">
        <title>Rhizobial factors required for stem nodule maturation and maintenance in Sesbania rostrata-Azorhizobium caulinodans ORS571 symbiosis.</title>
        <authorList>
            <person name="Suzuki S."/>
            <person name="Aono T."/>
            <person name="Lee KB."/>
            <person name="Suzuki T."/>
            <person name="Liu CT."/>
            <person name="Miwa H."/>
            <person name="Wakao S."/>
            <person name="Iki T."/>
            <person name="Oyaizu H."/>
        </authorList>
    </citation>
    <scope>NUCLEOTIDE SEQUENCE [LARGE SCALE GENOMIC DNA]</scope>
    <source>
        <strain evidence="4">ATCC 43989 / DSM 5975 / JCM 20966 / LMG 6465 / NBRC 14845 / NCIMB 13405 / ORS 571</strain>
    </source>
</reference>
<reference evidence="3 4" key="4">
    <citation type="journal article" date="2009" name="Appl. Environ. Microbiol.">
        <title>Comparative genome-wide transcriptional profiling of Azorhizobium caulinodans ORS571 grown under free-living and symbiotic conditions.</title>
        <authorList>
            <person name="Tsukada S."/>
            <person name="Aono T."/>
            <person name="Akiba N."/>
            <person name="Lee KB."/>
            <person name="Liu CT."/>
            <person name="Toyazaki H."/>
            <person name="Oyaizu H."/>
        </authorList>
    </citation>
    <scope>NUCLEOTIDE SEQUENCE [LARGE SCALE GENOMIC DNA]</scope>
    <source>
        <strain evidence="4">ATCC 43989 / DSM 5975 / JCM 20966 / LMG 6465 / NBRC 14845 / NCIMB 13405 / ORS 571</strain>
    </source>
</reference>
<reference evidence="4" key="2">
    <citation type="submission" date="2007-04" db="EMBL/GenBank/DDBJ databases">
        <title>Complete genome sequence of the nitrogen-fixing bacterium Azorhizobium caulinodans ORS571.</title>
        <authorList>
            <person name="Lee K.B."/>
            <person name="Backer P.D."/>
            <person name="Aono T."/>
            <person name="Liu C.T."/>
            <person name="Suzuki S."/>
            <person name="Suzuki T."/>
            <person name="Kaneko T."/>
            <person name="Yamada M."/>
            <person name="Tabata S."/>
            <person name="Kupfer D.M."/>
            <person name="Najar F.Z."/>
            <person name="Wiley G.B."/>
            <person name="Roe B."/>
            <person name="Binnewies T."/>
            <person name="Ussery D."/>
            <person name="Vereecke D."/>
            <person name="Gevers D."/>
            <person name="Holsters M."/>
            <person name="Oyaizu H."/>
        </authorList>
    </citation>
    <scope>NUCLEOTIDE SEQUENCE [LARGE SCALE GENOMIC DNA]</scope>
    <source>
        <strain evidence="4">ATCC 43989 / DSM 5975 / JCM 20966 / LMG 6465 / NBRC 14845 / NCIMB 13405 / ORS 571</strain>
    </source>
</reference>
<evidence type="ECO:0000256" key="1">
    <source>
        <dbReference type="SAM" id="MobiDB-lite"/>
    </source>
</evidence>
<keyword evidence="2" id="KW-0472">Membrane</keyword>
<dbReference type="eggNOG" id="ENOG5032TZ7">
    <property type="taxonomic scope" value="Bacteria"/>
</dbReference>
<reference evidence="3 4" key="6">
    <citation type="journal article" date="2011" name="Appl. Environ. Microbiol.">
        <title>Involvement of the azorhizobial chromosome partition gene (parA) in the onset of bacteroid differentiation during Sesbania rostrata stem nodule development.</title>
        <authorList>
            <person name="Liu CT."/>
            <person name="Lee KB."/>
            <person name="Wang YS."/>
            <person name="Peng MH."/>
            <person name="Lee KT."/>
            <person name="Suzuki S."/>
            <person name="Suzuki T."/>
            <person name="Oyaizu H."/>
        </authorList>
    </citation>
    <scope>NUCLEOTIDE SEQUENCE [LARGE SCALE GENOMIC DNA]</scope>
    <source>
        <strain evidence="4">ATCC 43989 / DSM 5975 / JCM 20966 / LMG 6465 / NBRC 14845 / NCIMB 13405 / ORS 571</strain>
    </source>
</reference>
<feature type="region of interest" description="Disordered" evidence="1">
    <location>
        <begin position="1"/>
        <end position="21"/>
    </location>
</feature>
<dbReference type="Proteomes" id="UP000000270">
    <property type="component" value="Chromosome"/>
</dbReference>
<evidence type="ECO:0000313" key="4">
    <source>
        <dbReference type="Proteomes" id="UP000000270"/>
    </source>
</evidence>
<reference evidence="3 4" key="5">
    <citation type="journal article" date="2010" name="Appl. Environ. Microbiol.">
        <title>phrR-like gene praR of Azorhizobium caulinodans ORS571 is essential for symbiosis with Sesbania rostrata and is involved in expression of reb genes.</title>
        <authorList>
            <person name="Akiba N."/>
            <person name="Aono T."/>
            <person name="Toyazaki H."/>
            <person name="Sato S."/>
            <person name="Oyaizu H."/>
        </authorList>
    </citation>
    <scope>NUCLEOTIDE SEQUENCE [LARGE SCALE GENOMIC DNA]</scope>
    <source>
        <strain evidence="4">ATCC 43989 / DSM 5975 / JCM 20966 / LMG 6465 / NBRC 14845 / NCIMB 13405 / ORS 571</strain>
    </source>
</reference>
<gene>
    <name evidence="3" type="ordered locus">AZC_4006</name>
</gene>
<protein>
    <recommendedName>
        <fullName evidence="5">Transmembrane protein</fullName>
    </recommendedName>
</protein>
<evidence type="ECO:0000256" key="2">
    <source>
        <dbReference type="SAM" id="Phobius"/>
    </source>
</evidence>
<feature type="transmembrane region" description="Helical" evidence="2">
    <location>
        <begin position="114"/>
        <end position="136"/>
    </location>
</feature>
<dbReference type="AlphaFoldDB" id="A8IL97"/>
<feature type="transmembrane region" description="Helical" evidence="2">
    <location>
        <begin position="36"/>
        <end position="53"/>
    </location>
</feature>
<proteinExistence type="predicted"/>
<dbReference type="KEGG" id="azc:AZC_4006"/>